<feature type="domain" description="B box-type" evidence="2">
    <location>
        <begin position="39"/>
        <end position="78"/>
    </location>
</feature>
<keyword evidence="1" id="KW-0863">Zinc-finger</keyword>
<evidence type="ECO:0000313" key="4">
    <source>
        <dbReference type="Proteomes" id="UP000306102"/>
    </source>
</evidence>
<name>A0A4S4DGY0_CAMSN</name>
<dbReference type="PANTHER" id="PTHR31065">
    <property type="entry name" value="PLATZ TRANSCRIPTION FACTOR FAMILY PROTEIN"/>
    <property type="match status" value="1"/>
</dbReference>
<evidence type="ECO:0000256" key="1">
    <source>
        <dbReference type="PROSITE-ProRule" id="PRU00024"/>
    </source>
</evidence>
<keyword evidence="1" id="KW-0862">Zinc</keyword>
<reference evidence="3 4" key="1">
    <citation type="journal article" date="2018" name="Proc. Natl. Acad. Sci. U.S.A.">
        <title>Draft genome sequence of Camellia sinensis var. sinensis provides insights into the evolution of the tea genome and tea quality.</title>
        <authorList>
            <person name="Wei C."/>
            <person name="Yang H."/>
            <person name="Wang S."/>
            <person name="Zhao J."/>
            <person name="Liu C."/>
            <person name="Gao L."/>
            <person name="Xia E."/>
            <person name="Lu Y."/>
            <person name="Tai Y."/>
            <person name="She G."/>
            <person name="Sun J."/>
            <person name="Cao H."/>
            <person name="Tong W."/>
            <person name="Gao Q."/>
            <person name="Li Y."/>
            <person name="Deng W."/>
            <person name="Jiang X."/>
            <person name="Wang W."/>
            <person name="Chen Q."/>
            <person name="Zhang S."/>
            <person name="Li H."/>
            <person name="Wu J."/>
            <person name="Wang P."/>
            <person name="Li P."/>
            <person name="Shi C."/>
            <person name="Zheng F."/>
            <person name="Jian J."/>
            <person name="Huang B."/>
            <person name="Shan D."/>
            <person name="Shi M."/>
            <person name="Fang C."/>
            <person name="Yue Y."/>
            <person name="Li F."/>
            <person name="Li D."/>
            <person name="Wei S."/>
            <person name="Han B."/>
            <person name="Jiang C."/>
            <person name="Yin Y."/>
            <person name="Xia T."/>
            <person name="Zhang Z."/>
            <person name="Bennetzen J.L."/>
            <person name="Zhao S."/>
            <person name="Wan X."/>
        </authorList>
    </citation>
    <scope>NUCLEOTIDE SEQUENCE [LARGE SCALE GENOMIC DNA]</scope>
    <source>
        <strain evidence="4">cv. Shuchazao</strain>
        <tissue evidence="3">Leaf</tissue>
    </source>
</reference>
<evidence type="ECO:0000313" key="3">
    <source>
        <dbReference type="EMBL" id="THG02038.1"/>
    </source>
</evidence>
<organism evidence="3 4">
    <name type="scientific">Camellia sinensis var. sinensis</name>
    <name type="common">China tea</name>
    <dbReference type="NCBI Taxonomy" id="542762"/>
    <lineage>
        <taxon>Eukaryota</taxon>
        <taxon>Viridiplantae</taxon>
        <taxon>Streptophyta</taxon>
        <taxon>Embryophyta</taxon>
        <taxon>Tracheophyta</taxon>
        <taxon>Spermatophyta</taxon>
        <taxon>Magnoliopsida</taxon>
        <taxon>eudicotyledons</taxon>
        <taxon>Gunneridae</taxon>
        <taxon>Pentapetalae</taxon>
        <taxon>asterids</taxon>
        <taxon>Ericales</taxon>
        <taxon>Theaceae</taxon>
        <taxon>Camellia</taxon>
    </lineage>
</organism>
<keyword evidence="4" id="KW-1185">Reference proteome</keyword>
<gene>
    <name evidence="3" type="ORF">TEA_028618</name>
</gene>
<dbReference type="SUPFAM" id="SSF57845">
    <property type="entry name" value="B-box zinc-binding domain"/>
    <property type="match status" value="1"/>
</dbReference>
<dbReference type="PANTHER" id="PTHR31065:SF9">
    <property type="entry name" value="TRANSCRIPTION FACTOR FAMILY PROTEIN, PUTATIVE-RELATED"/>
    <property type="match status" value="1"/>
</dbReference>
<dbReference type="Gene3D" id="3.30.160.60">
    <property type="entry name" value="Classic Zinc Finger"/>
    <property type="match status" value="1"/>
</dbReference>
<dbReference type="EMBL" id="SDRB02011274">
    <property type="protein sequence ID" value="THG02038.1"/>
    <property type="molecule type" value="Genomic_DNA"/>
</dbReference>
<dbReference type="PROSITE" id="PS50119">
    <property type="entry name" value="ZF_BBOX"/>
    <property type="match status" value="1"/>
</dbReference>
<protein>
    <recommendedName>
        <fullName evidence="2">B box-type domain-containing protein</fullName>
    </recommendedName>
</protein>
<dbReference type="Proteomes" id="UP000306102">
    <property type="component" value="Unassembled WGS sequence"/>
</dbReference>
<proteinExistence type="predicted"/>
<comment type="caution">
    <text evidence="3">The sequence shown here is derived from an EMBL/GenBank/DDBJ whole genome shotgun (WGS) entry which is preliminary data.</text>
</comment>
<accession>A0A4S4DGY0</accession>
<dbReference type="GO" id="GO:0008270">
    <property type="term" value="F:zinc ion binding"/>
    <property type="evidence" value="ECO:0007669"/>
    <property type="project" value="UniProtKB-KW"/>
</dbReference>
<sequence length="155" mass="17685">MRETLVTPFILILDERAIQQRALPEWLESLLQRTFFGSCTIHEAPKNELKRYCINCNSSACQHCIEAGSHAEHKVLKLYRHVYKDVVPLNAMEEHIDCSEIQDIILSSSDKKGKRLAFESKNVDVKGYDCIGIICCLISFSNVDFHSPSFTNSHI</sequence>
<evidence type="ECO:0000259" key="2">
    <source>
        <dbReference type="PROSITE" id="PS50119"/>
    </source>
</evidence>
<dbReference type="AlphaFoldDB" id="A0A4S4DGY0"/>
<dbReference type="Pfam" id="PF00643">
    <property type="entry name" value="zf-B_box"/>
    <property type="match status" value="1"/>
</dbReference>
<keyword evidence="1" id="KW-0479">Metal-binding</keyword>
<dbReference type="InterPro" id="IPR000315">
    <property type="entry name" value="Znf_B-box"/>
</dbReference>